<dbReference type="SUPFAM" id="SSF52309">
    <property type="entry name" value="N-(deoxy)ribosyltransferase-like"/>
    <property type="match status" value="1"/>
</dbReference>
<protein>
    <submittedName>
        <fullName evidence="1">Nucleoside 2-deoxyribosyltransferase</fullName>
    </submittedName>
</protein>
<dbReference type="Gene3D" id="3.40.50.450">
    <property type="match status" value="1"/>
</dbReference>
<dbReference type="InterPro" id="IPR007710">
    <property type="entry name" value="Nucleoside_deoxyribTrfase"/>
</dbReference>
<keyword evidence="1" id="KW-0808">Transferase</keyword>
<dbReference type="InterPro" id="IPR051239">
    <property type="entry name" value="2'-dNMP_N-hydrolase"/>
</dbReference>
<organism evidence="1">
    <name type="scientific">uncultured Anaerotruncus sp</name>
    <dbReference type="NCBI Taxonomy" id="905011"/>
    <lineage>
        <taxon>Bacteria</taxon>
        <taxon>Bacillati</taxon>
        <taxon>Bacillota</taxon>
        <taxon>Clostridia</taxon>
        <taxon>Eubacteriales</taxon>
        <taxon>Oscillospiraceae</taxon>
        <taxon>Anaerotruncus</taxon>
        <taxon>environmental samples</taxon>
    </lineage>
</organism>
<dbReference type="GO" id="GO:0016740">
    <property type="term" value="F:transferase activity"/>
    <property type="evidence" value="ECO:0007669"/>
    <property type="project" value="UniProtKB-KW"/>
</dbReference>
<dbReference type="AlphaFoldDB" id="A0A1C6GGF3"/>
<dbReference type="GO" id="GO:0009159">
    <property type="term" value="P:deoxyribonucleoside monophosphate catabolic process"/>
    <property type="evidence" value="ECO:0007669"/>
    <property type="project" value="TreeGrafter"/>
</dbReference>
<reference evidence="1" key="1">
    <citation type="submission" date="2015-09" db="EMBL/GenBank/DDBJ databases">
        <authorList>
            <consortium name="Pathogen Informatics"/>
        </authorList>
    </citation>
    <scope>NUCLEOTIDE SEQUENCE</scope>
    <source>
        <strain evidence="1">2789STDY5834896</strain>
    </source>
</reference>
<proteinExistence type="predicted"/>
<dbReference type="Pfam" id="PF05014">
    <property type="entry name" value="Nuc_deoxyrib_tr"/>
    <property type="match status" value="1"/>
</dbReference>
<dbReference type="GO" id="GO:0070694">
    <property type="term" value="F:5-hydroxymethyl-dUMP N-hydrolase activity"/>
    <property type="evidence" value="ECO:0007669"/>
    <property type="project" value="TreeGrafter"/>
</dbReference>
<sequence length="182" mass="20330">MPKIFLSDSNIFYKDCHQRVERAAALCAQYGFDCFHPLRSNFHAQAGMAPPQMAAAICQNNLKELDACDILLAQLDPFRGHEPDSGAVFECGYMFAKGKPVYGYVADTQKSYCQRYPVKTFDREDGVYRDEQGRRIEEFSLPVNLMLGVPVHIVTGGIEDALRQIAADWKAQGIDGNADCVK</sequence>
<name>A0A1C6GGF3_9FIRM</name>
<accession>A0A1C6GGF3</accession>
<evidence type="ECO:0000313" key="1">
    <source>
        <dbReference type="EMBL" id="SCJ44174.1"/>
    </source>
</evidence>
<dbReference type="EMBL" id="FMHG01000001">
    <property type="protein sequence ID" value="SCJ44174.1"/>
    <property type="molecule type" value="Genomic_DNA"/>
</dbReference>
<dbReference type="PANTHER" id="PTHR15364">
    <property type="entry name" value="2'-DEOXYNUCLEOSIDE 5'-PHOSPHATE N-HYDROLASE 1"/>
    <property type="match status" value="1"/>
</dbReference>
<gene>
    <name evidence="1" type="ORF">SAMEA3545359_00366</name>
</gene>
<dbReference type="PANTHER" id="PTHR15364:SF0">
    <property type="entry name" value="2'-DEOXYNUCLEOSIDE 5'-PHOSPHATE N-HYDROLASE 1"/>
    <property type="match status" value="1"/>
</dbReference>